<dbReference type="AlphaFoldDB" id="A0A8S1XWI9"/>
<gene>
    <name evidence="1" type="ORF">PPENT_87.1.T1380106</name>
</gene>
<evidence type="ECO:0000313" key="1">
    <source>
        <dbReference type="EMBL" id="CAD8204812.1"/>
    </source>
</evidence>
<comment type="caution">
    <text evidence="1">The sequence shown here is derived from an EMBL/GenBank/DDBJ whole genome shotgun (WGS) entry which is preliminary data.</text>
</comment>
<protein>
    <submittedName>
        <fullName evidence="1">Uncharacterized protein</fullName>
    </submittedName>
</protein>
<accession>A0A8S1XWI9</accession>
<evidence type="ECO:0000313" key="2">
    <source>
        <dbReference type="Proteomes" id="UP000689195"/>
    </source>
</evidence>
<dbReference type="Proteomes" id="UP000689195">
    <property type="component" value="Unassembled WGS sequence"/>
</dbReference>
<dbReference type="PANTHER" id="PTHR33706">
    <property type="entry name" value="MORN VARIANT REPEAT PROTEIN"/>
    <property type="match status" value="1"/>
</dbReference>
<dbReference type="PANTHER" id="PTHR33706:SF1">
    <property type="entry name" value="TPR REPEAT PROTEIN"/>
    <property type="match status" value="1"/>
</dbReference>
<dbReference type="OrthoDB" id="298777at2759"/>
<dbReference type="EMBL" id="CAJJDO010000138">
    <property type="protein sequence ID" value="CAD8204812.1"/>
    <property type="molecule type" value="Genomic_DNA"/>
</dbReference>
<organism evidence="1 2">
    <name type="scientific">Paramecium pentaurelia</name>
    <dbReference type="NCBI Taxonomy" id="43138"/>
    <lineage>
        <taxon>Eukaryota</taxon>
        <taxon>Sar</taxon>
        <taxon>Alveolata</taxon>
        <taxon>Ciliophora</taxon>
        <taxon>Intramacronucleata</taxon>
        <taxon>Oligohymenophorea</taxon>
        <taxon>Peniculida</taxon>
        <taxon>Parameciidae</taxon>
        <taxon>Paramecium</taxon>
    </lineage>
</organism>
<keyword evidence="2" id="KW-1185">Reference proteome</keyword>
<name>A0A8S1XWI9_9CILI</name>
<sequence length="486" mass="57547">MGNRQKNSYSQEQQKNNEQILKEGQKIEEGKIMQESNTIYEDYVWDCYNSRFLKTQFYINITSNQEIKYTNIEGSILRIDYIKDTSKKPEILTKLEQIKYLNWQGEYGENLKKVGKWTVTWKGEILENVGGWYSEKDNGQKVGLWKELIKNYWSKAQVYEIGEYQNGYRIGQWKYIYNNHQIGGGFYNESGQKIGKWIDINDNFWEQSYITLRGEYKNGIKVGFWNIYYNNNVGEQQTLLIGTGLFDDQERGTKVGKWIEMREGSWRRSLIILIGNYKNQEKVGLWDTYQFWDKNIIKIGGGNYDENGGNIKVGRWIELNDGFRSDYQVIFRGEYYCGNKVGSWDTQWRCDYISPFQQIGGGSYDEKGYGVKIGNWIEQSDNFRSEGQVITFEGDYRNGNKVGRWDYYWRENKLEKYMQIGGGSYDKQGNGEKIGKWIELSDNFFQNSKITYKGVYKNNKKVGSWNEIKIDDKKIRQFRNMYQILL</sequence>
<reference evidence="1" key="1">
    <citation type="submission" date="2021-01" db="EMBL/GenBank/DDBJ databases">
        <authorList>
            <consortium name="Genoscope - CEA"/>
            <person name="William W."/>
        </authorList>
    </citation>
    <scope>NUCLEOTIDE SEQUENCE</scope>
</reference>
<proteinExistence type="predicted"/>